<keyword evidence="1" id="KW-1133">Transmembrane helix</keyword>
<dbReference type="EMBL" id="AP014685">
    <property type="protein sequence ID" value="BAR57924.1"/>
    <property type="molecule type" value="Genomic_DNA"/>
</dbReference>
<keyword evidence="1" id="KW-0472">Membrane</keyword>
<reference evidence="2 3" key="1">
    <citation type="submission" date="2014-11" db="EMBL/GenBank/DDBJ databases">
        <title>Symbiosis island explosion on the genome of extra-slow-growing strains of soybean bradyrhizobia with massive insertion sequences.</title>
        <authorList>
            <person name="Iida T."/>
            <person name="Minamisawa K."/>
        </authorList>
    </citation>
    <scope>NUCLEOTIDE SEQUENCE [LARGE SCALE GENOMIC DNA]</scope>
    <source>
        <strain evidence="2 3">NK6</strain>
    </source>
</reference>
<accession>A0A0E4FUJ3</accession>
<feature type="transmembrane region" description="Helical" evidence="1">
    <location>
        <begin position="6"/>
        <end position="22"/>
    </location>
</feature>
<keyword evidence="1" id="KW-0812">Transmembrane</keyword>
<dbReference type="RefSeq" id="WP_060910078.1">
    <property type="nucleotide sequence ID" value="NZ_JAFCKD010000011.1"/>
</dbReference>
<protein>
    <submittedName>
        <fullName evidence="2">Uncharacterized protein</fullName>
    </submittedName>
</protein>
<evidence type="ECO:0000256" key="1">
    <source>
        <dbReference type="SAM" id="Phobius"/>
    </source>
</evidence>
<dbReference type="AlphaFoldDB" id="A0A0E4FUJ3"/>
<evidence type="ECO:0000313" key="2">
    <source>
        <dbReference type="EMBL" id="BAR57924.1"/>
    </source>
</evidence>
<evidence type="ECO:0000313" key="3">
    <source>
        <dbReference type="Proteomes" id="UP000063308"/>
    </source>
</evidence>
<proteinExistence type="predicted"/>
<feature type="transmembrane region" description="Helical" evidence="1">
    <location>
        <begin position="34"/>
        <end position="52"/>
    </location>
</feature>
<sequence>MLSLIIGILIICVVGALCFWAIDRFVNESRLAGLLKLLVALICLAAILQRLLPLAGINWL</sequence>
<dbReference type="Proteomes" id="UP000063308">
    <property type="component" value="Chromosome"/>
</dbReference>
<organism evidence="2 3">
    <name type="scientific">Bradyrhizobium diazoefficiens</name>
    <dbReference type="NCBI Taxonomy" id="1355477"/>
    <lineage>
        <taxon>Bacteria</taxon>
        <taxon>Pseudomonadati</taxon>
        <taxon>Pseudomonadota</taxon>
        <taxon>Alphaproteobacteria</taxon>
        <taxon>Hyphomicrobiales</taxon>
        <taxon>Nitrobacteraceae</taxon>
        <taxon>Bradyrhizobium</taxon>
    </lineage>
</organism>
<gene>
    <name evidence="2" type="ORF">NK6_4758</name>
</gene>
<name>A0A0E4FUJ3_9BRAD</name>